<dbReference type="InterPro" id="IPR000835">
    <property type="entry name" value="HTH_MarR-typ"/>
</dbReference>
<dbReference type="GO" id="GO:0003700">
    <property type="term" value="F:DNA-binding transcription factor activity"/>
    <property type="evidence" value="ECO:0007669"/>
    <property type="project" value="InterPro"/>
</dbReference>
<dbReference type="OrthoDB" id="2376601at2"/>
<evidence type="ECO:0000256" key="7">
    <source>
        <dbReference type="ARBA" id="ARBA00047207"/>
    </source>
</evidence>
<dbReference type="InterPro" id="IPR055166">
    <property type="entry name" value="Transc_reg_Sar_Rot_HTH"/>
</dbReference>
<evidence type="ECO:0000256" key="2">
    <source>
        <dbReference type="ARBA" id="ARBA00023015"/>
    </source>
</evidence>
<keyword evidence="2" id="KW-0805">Transcription regulation</keyword>
<dbReference type="SUPFAM" id="SSF46785">
    <property type="entry name" value="Winged helix' DNA-binding domain"/>
    <property type="match status" value="1"/>
</dbReference>
<dbReference type="PROSITE" id="PS50995">
    <property type="entry name" value="HTH_MARR_2"/>
    <property type="match status" value="1"/>
</dbReference>
<dbReference type="RefSeq" id="WP_090775482.1">
    <property type="nucleotide sequence ID" value="NZ_FMYM01000005.1"/>
</dbReference>
<reference evidence="10" key="1">
    <citation type="submission" date="2016-09" db="EMBL/GenBank/DDBJ databases">
        <authorList>
            <person name="Varghese N."/>
            <person name="Submissions S."/>
        </authorList>
    </citation>
    <scope>NUCLEOTIDE SEQUENCE [LARGE SCALE GENOMIC DNA]</scope>
    <source>
        <strain evidence="10">25nlg</strain>
    </source>
</reference>
<sequence length="136" mass="15832">MTLNDYWTDIYYYLHYHHGEEKLTHQMIRLMQHISKTPAANVRDVASFLEISHNTASEHIKRLVKKDYVAKIRATHDERTVLLSLTARGEKALLRHTHLDETKLAIVLAHLSTEERDMAAHALKRLSEEAKRCFSS</sequence>
<dbReference type="Pfam" id="PF22381">
    <property type="entry name" value="Staph_reg_Sar_Rot"/>
    <property type="match status" value="1"/>
</dbReference>
<dbReference type="GO" id="GO:0003677">
    <property type="term" value="F:DNA binding"/>
    <property type="evidence" value="ECO:0007669"/>
    <property type="project" value="UniProtKB-KW"/>
</dbReference>
<dbReference type="SMART" id="SM00347">
    <property type="entry name" value="HTH_MARR"/>
    <property type="match status" value="1"/>
</dbReference>
<keyword evidence="3 9" id="KW-0238">DNA-binding</keyword>
<comment type="subcellular location">
    <subcellularLocation>
        <location evidence="1">Cytoplasm</location>
    </subcellularLocation>
</comment>
<evidence type="ECO:0000256" key="3">
    <source>
        <dbReference type="ARBA" id="ARBA00023125"/>
    </source>
</evidence>
<dbReference type="AlphaFoldDB" id="A0A1G6INM3"/>
<organism evidence="9 10">
    <name type="scientific">Shouchella lonarensis</name>
    <dbReference type="NCBI Taxonomy" id="1464122"/>
    <lineage>
        <taxon>Bacteria</taxon>
        <taxon>Bacillati</taxon>
        <taxon>Bacillota</taxon>
        <taxon>Bacilli</taxon>
        <taxon>Bacillales</taxon>
        <taxon>Bacillaceae</taxon>
        <taxon>Shouchella</taxon>
    </lineage>
</organism>
<evidence type="ECO:0000259" key="8">
    <source>
        <dbReference type="PROSITE" id="PS50995"/>
    </source>
</evidence>
<dbReference type="InterPro" id="IPR036390">
    <property type="entry name" value="WH_DNA-bd_sf"/>
</dbReference>
<keyword evidence="10" id="KW-1185">Reference proteome</keyword>
<dbReference type="PRINTS" id="PR00598">
    <property type="entry name" value="HTHMARR"/>
</dbReference>
<protein>
    <recommendedName>
        <fullName evidence="6">HTH-type transcriptional regulator SarZ</fullName>
    </recommendedName>
    <alternativeName>
        <fullName evidence="7">Staphylococcal accessory regulator Z</fullName>
    </alternativeName>
</protein>
<dbReference type="Proteomes" id="UP000242662">
    <property type="component" value="Unassembled WGS sequence"/>
</dbReference>
<evidence type="ECO:0000256" key="6">
    <source>
        <dbReference type="ARBA" id="ARBA00047188"/>
    </source>
</evidence>
<name>A0A1G6INM3_9BACI</name>
<accession>A0A1G6INM3</accession>
<feature type="domain" description="HTH marR-type" evidence="8">
    <location>
        <begin position="1"/>
        <end position="128"/>
    </location>
</feature>
<dbReference type="STRING" id="1464122.SAMN05421737_105123"/>
<dbReference type="PANTHER" id="PTHR42756:SF1">
    <property type="entry name" value="TRANSCRIPTIONAL REPRESSOR OF EMRAB OPERON"/>
    <property type="match status" value="1"/>
</dbReference>
<dbReference type="PANTHER" id="PTHR42756">
    <property type="entry name" value="TRANSCRIPTIONAL REGULATOR, MARR"/>
    <property type="match status" value="1"/>
</dbReference>
<comment type="similarity">
    <text evidence="5">Belongs to the SarZ family.</text>
</comment>
<evidence type="ECO:0000256" key="1">
    <source>
        <dbReference type="ARBA" id="ARBA00004496"/>
    </source>
</evidence>
<gene>
    <name evidence="9" type="ORF">SAMN05421737_105123</name>
</gene>
<dbReference type="Gene3D" id="1.10.10.10">
    <property type="entry name" value="Winged helix-like DNA-binding domain superfamily/Winged helix DNA-binding domain"/>
    <property type="match status" value="1"/>
</dbReference>
<dbReference type="EMBL" id="FMYM01000005">
    <property type="protein sequence ID" value="SDC08099.1"/>
    <property type="molecule type" value="Genomic_DNA"/>
</dbReference>
<evidence type="ECO:0000313" key="9">
    <source>
        <dbReference type="EMBL" id="SDC08099.1"/>
    </source>
</evidence>
<keyword evidence="4" id="KW-0804">Transcription</keyword>
<dbReference type="GO" id="GO:0005737">
    <property type="term" value="C:cytoplasm"/>
    <property type="evidence" value="ECO:0007669"/>
    <property type="project" value="UniProtKB-SubCell"/>
</dbReference>
<evidence type="ECO:0000256" key="4">
    <source>
        <dbReference type="ARBA" id="ARBA00023163"/>
    </source>
</evidence>
<proteinExistence type="inferred from homology"/>
<evidence type="ECO:0000256" key="5">
    <source>
        <dbReference type="ARBA" id="ARBA00046337"/>
    </source>
</evidence>
<dbReference type="InterPro" id="IPR036388">
    <property type="entry name" value="WH-like_DNA-bd_sf"/>
</dbReference>
<evidence type="ECO:0000313" key="10">
    <source>
        <dbReference type="Proteomes" id="UP000242662"/>
    </source>
</evidence>